<gene>
    <name evidence="3" type="ORF">K470DRAFT_280795</name>
</gene>
<proteinExistence type="predicted"/>
<evidence type="ECO:0000313" key="4">
    <source>
        <dbReference type="Proteomes" id="UP000799421"/>
    </source>
</evidence>
<dbReference type="Pfam" id="PF00557">
    <property type="entry name" value="Peptidase_M24"/>
    <property type="match status" value="1"/>
</dbReference>
<organism evidence="3 4">
    <name type="scientific">Piedraia hortae CBS 480.64</name>
    <dbReference type="NCBI Taxonomy" id="1314780"/>
    <lineage>
        <taxon>Eukaryota</taxon>
        <taxon>Fungi</taxon>
        <taxon>Dikarya</taxon>
        <taxon>Ascomycota</taxon>
        <taxon>Pezizomycotina</taxon>
        <taxon>Dothideomycetes</taxon>
        <taxon>Dothideomycetidae</taxon>
        <taxon>Capnodiales</taxon>
        <taxon>Piedraiaceae</taxon>
        <taxon>Piedraia</taxon>
    </lineage>
</organism>
<keyword evidence="3" id="KW-0378">Hydrolase</keyword>
<accession>A0A6A7C4Q4</accession>
<dbReference type="InterPro" id="IPR000994">
    <property type="entry name" value="Pept_M24"/>
</dbReference>
<dbReference type="Proteomes" id="UP000799421">
    <property type="component" value="Unassembled WGS sequence"/>
</dbReference>
<keyword evidence="3" id="KW-0645">Protease</keyword>
<dbReference type="InterPro" id="IPR036005">
    <property type="entry name" value="Creatinase/aminopeptidase-like"/>
</dbReference>
<keyword evidence="4" id="KW-1185">Reference proteome</keyword>
<evidence type="ECO:0000313" key="3">
    <source>
        <dbReference type="EMBL" id="KAF2862491.1"/>
    </source>
</evidence>
<feature type="domain" description="Peptidase M24" evidence="2">
    <location>
        <begin position="24"/>
        <end position="187"/>
    </location>
</feature>
<dbReference type="PANTHER" id="PTHR46112:SF2">
    <property type="entry name" value="XAA-PRO AMINOPEPTIDASE P-RELATED"/>
    <property type="match status" value="1"/>
</dbReference>
<dbReference type="CDD" id="cd01066">
    <property type="entry name" value="APP_MetAP"/>
    <property type="match status" value="1"/>
</dbReference>
<evidence type="ECO:0000256" key="1">
    <source>
        <dbReference type="SAM" id="MobiDB-lite"/>
    </source>
</evidence>
<name>A0A6A7C4Q4_9PEZI</name>
<keyword evidence="3" id="KW-0031">Aminopeptidase</keyword>
<sequence length="239" mass="27081">MPSFGNKDQEIASPQEEADRACHLREAETKAIALFDALKPLIQPSKLESKINSEIYELGVEQGVRTHWHKRIVRGGPNTLCPFAENPPDRELEADDIVIIDLGPVFEAWEADFGRTYVLGSDPRKLALRDALEPTWYAIKQRYDERPSMTGEELYAIGCEEARKRGYEWGADIAGHIVGDFPHERIPNDRIGLYITPGCKVSMTDTGKGGCKRHWILEVHLRDPQLNRNGFFEQLLTVP</sequence>
<dbReference type="PANTHER" id="PTHR46112">
    <property type="entry name" value="AMINOPEPTIDASE"/>
    <property type="match status" value="1"/>
</dbReference>
<dbReference type="SUPFAM" id="SSF55920">
    <property type="entry name" value="Creatinase/aminopeptidase"/>
    <property type="match status" value="1"/>
</dbReference>
<dbReference type="Gene3D" id="3.90.230.10">
    <property type="entry name" value="Creatinase/methionine aminopeptidase superfamily"/>
    <property type="match status" value="1"/>
</dbReference>
<feature type="region of interest" description="Disordered" evidence="1">
    <location>
        <begin position="1"/>
        <end position="20"/>
    </location>
</feature>
<reference evidence="3" key="1">
    <citation type="journal article" date="2020" name="Stud. Mycol.">
        <title>101 Dothideomycetes genomes: a test case for predicting lifestyles and emergence of pathogens.</title>
        <authorList>
            <person name="Haridas S."/>
            <person name="Albert R."/>
            <person name="Binder M."/>
            <person name="Bloem J."/>
            <person name="Labutti K."/>
            <person name="Salamov A."/>
            <person name="Andreopoulos B."/>
            <person name="Baker S."/>
            <person name="Barry K."/>
            <person name="Bills G."/>
            <person name="Bluhm B."/>
            <person name="Cannon C."/>
            <person name="Castanera R."/>
            <person name="Culley D."/>
            <person name="Daum C."/>
            <person name="Ezra D."/>
            <person name="Gonzalez J."/>
            <person name="Henrissat B."/>
            <person name="Kuo A."/>
            <person name="Liang C."/>
            <person name="Lipzen A."/>
            <person name="Lutzoni F."/>
            <person name="Magnuson J."/>
            <person name="Mondo S."/>
            <person name="Nolan M."/>
            <person name="Ohm R."/>
            <person name="Pangilinan J."/>
            <person name="Park H.-J."/>
            <person name="Ramirez L."/>
            <person name="Alfaro M."/>
            <person name="Sun H."/>
            <person name="Tritt A."/>
            <person name="Yoshinaga Y."/>
            <person name="Zwiers L.-H."/>
            <person name="Turgeon B."/>
            <person name="Goodwin S."/>
            <person name="Spatafora J."/>
            <person name="Crous P."/>
            <person name="Grigoriev I."/>
        </authorList>
    </citation>
    <scope>NUCLEOTIDE SEQUENCE</scope>
    <source>
        <strain evidence="3">CBS 480.64</strain>
    </source>
</reference>
<dbReference type="OrthoDB" id="2818246at2759"/>
<dbReference type="EMBL" id="MU005965">
    <property type="protein sequence ID" value="KAF2862491.1"/>
    <property type="molecule type" value="Genomic_DNA"/>
</dbReference>
<evidence type="ECO:0000259" key="2">
    <source>
        <dbReference type="Pfam" id="PF00557"/>
    </source>
</evidence>
<dbReference type="InterPro" id="IPR050659">
    <property type="entry name" value="Peptidase_M24B"/>
</dbReference>
<dbReference type="GO" id="GO:0004177">
    <property type="term" value="F:aminopeptidase activity"/>
    <property type="evidence" value="ECO:0007669"/>
    <property type="project" value="UniProtKB-KW"/>
</dbReference>
<dbReference type="AlphaFoldDB" id="A0A6A7C4Q4"/>
<protein>
    <submittedName>
        <fullName evidence="3">Creatinase/aminopeptidase</fullName>
    </submittedName>
</protein>